<evidence type="ECO:0000256" key="2">
    <source>
        <dbReference type="ARBA" id="ARBA00022801"/>
    </source>
</evidence>
<dbReference type="PROSITE" id="PS51192">
    <property type="entry name" value="HELICASE_ATP_BIND_1"/>
    <property type="match status" value="1"/>
</dbReference>
<dbReference type="InterPro" id="IPR027417">
    <property type="entry name" value="P-loop_NTPase"/>
</dbReference>
<dbReference type="Pfam" id="PF00176">
    <property type="entry name" value="SNF2-rel_dom"/>
    <property type="match status" value="1"/>
</dbReference>
<sequence>MTSYTSYQARYFAEQITLKRPQSSYDSLASAMSGVKVDLNPHQVDAALFAMKSPLSTGALMADEVGLGKTIEAGLVLAQYWAERKRHILLIVPAALRTQWRSELSEKFYIDSILMESTSFNKLKKEGYFNPFDIKNQVVICSYNFAARKADELRRIPWDLVIIDEAHRLRNVYKSNNVTGKRLKDALQGRKKLLLTATPLQNNLMELYGLVSLIDDHVFGDAKTFREMYVAVNNAELRNRNLRARLGSFCKRTLRKQVTEYVRYTRRHPILQEYTPTTSEEELYNFISDYLQTDKLFALPEGQRTLITMVLRKLLASSSFAIAGTLNSLISRLEELLKGVETDLDLQDYDTFDELNDEGDDISEEVKMTEEDLRHNREGILRELEQLQKFANLASNIKTNAKGDNLIFALNQGFDKIEGLGGQRKAVIFTESRRTQEYLFNLLSNNGYAGQIVFLNGMNNDDISKQIYADWKERHKNDGAISGSRQADMKSAIVEEFRSHACILIGTEAAAEGINLQFCSLVVNYDLPWNPQRIEQRIGRCHRYGQKNDVVVINFVNRKNAADRRVYELLAQKFRLFDGVFGSSDDVLGSIESGVDFEKRIAAIYQNCKTAEEIQTQFDQLQAELSEQIQEKMVRARQSILENFDEVVASRLKECETNTVASLDKFTQWIYYFFMIHGAERVEPLEQWRLKFTDGDIERVYNLKWKDAEQEGDTFLRREDPLYESWLAEAIEQPLPPAKIRFDHTHSERNISFLNAHPNLRGILSIDKLSYEGIGEEEHLVFSVITQDGTEMDDDTINGMLELPAVLLGNDVQENEALQTIRQQRLDLQRQQVEESNKQYYLEECDKLDAYSEDLKEGLQRELKELKKAITEKKKLFRASTSLPLSEMLTMKDEINKLELRQKKMQREIYAREDEIDDEKERLQEEVRRKLEGNCTIQNIMVIEFEVI</sequence>
<keyword evidence="3 8" id="KW-0347">Helicase</keyword>
<dbReference type="InterPro" id="IPR038718">
    <property type="entry name" value="SNF2-like_sf"/>
</dbReference>
<evidence type="ECO:0000256" key="1">
    <source>
        <dbReference type="ARBA" id="ARBA00022741"/>
    </source>
</evidence>
<keyword evidence="9" id="KW-1185">Reference proteome</keyword>
<feature type="domain" description="Helicase ATP-binding" evidence="6">
    <location>
        <begin position="50"/>
        <end position="217"/>
    </location>
</feature>
<organism evidence="8 9">
    <name type="scientific">Hydrogenoanaerobacterium saccharovorans</name>
    <dbReference type="NCBI Taxonomy" id="474960"/>
    <lineage>
        <taxon>Bacteria</taxon>
        <taxon>Bacillati</taxon>
        <taxon>Bacillota</taxon>
        <taxon>Clostridia</taxon>
        <taxon>Eubacteriales</taxon>
        <taxon>Oscillospiraceae</taxon>
        <taxon>Hydrogenoanaerobacterium</taxon>
    </lineage>
</organism>
<evidence type="ECO:0000259" key="6">
    <source>
        <dbReference type="PROSITE" id="PS51192"/>
    </source>
</evidence>
<dbReference type="GO" id="GO:0004386">
    <property type="term" value="F:helicase activity"/>
    <property type="evidence" value="ECO:0007669"/>
    <property type="project" value="UniProtKB-KW"/>
</dbReference>
<proteinExistence type="predicted"/>
<dbReference type="EMBL" id="JACSNR010000006">
    <property type="protein sequence ID" value="MBM6923384.1"/>
    <property type="molecule type" value="Genomic_DNA"/>
</dbReference>
<keyword evidence="1" id="KW-0547">Nucleotide-binding</keyword>
<comment type="caution">
    <text evidence="8">The sequence shown here is derived from an EMBL/GenBank/DDBJ whole genome shotgun (WGS) entry which is preliminary data.</text>
</comment>
<dbReference type="Pfam" id="PF00271">
    <property type="entry name" value="Helicase_C"/>
    <property type="match status" value="1"/>
</dbReference>
<keyword evidence="5" id="KW-0175">Coiled coil</keyword>
<dbReference type="SUPFAM" id="SSF52540">
    <property type="entry name" value="P-loop containing nucleoside triphosphate hydrolases"/>
    <property type="match status" value="2"/>
</dbReference>
<dbReference type="Gene3D" id="3.40.50.10810">
    <property type="entry name" value="Tandem AAA-ATPase domain"/>
    <property type="match status" value="1"/>
</dbReference>
<evidence type="ECO:0000259" key="7">
    <source>
        <dbReference type="PROSITE" id="PS51194"/>
    </source>
</evidence>
<reference evidence="8 9" key="1">
    <citation type="journal article" date="2021" name="Sci. Rep.">
        <title>The distribution of antibiotic resistance genes in chicken gut microbiota commensals.</title>
        <authorList>
            <person name="Juricova H."/>
            <person name="Matiasovicova J."/>
            <person name="Kubasova T."/>
            <person name="Cejkova D."/>
            <person name="Rychlik I."/>
        </authorList>
    </citation>
    <scope>NUCLEOTIDE SEQUENCE [LARGE SCALE GENOMIC DNA]</scope>
    <source>
        <strain evidence="8 9">An564</strain>
    </source>
</reference>
<dbReference type="RefSeq" id="WP_204720764.1">
    <property type="nucleotide sequence ID" value="NZ_JACSNR010000006.1"/>
</dbReference>
<dbReference type="InterPro" id="IPR000330">
    <property type="entry name" value="SNF2_N"/>
</dbReference>
<dbReference type="InterPro" id="IPR049730">
    <property type="entry name" value="SNF2/RAD54-like_C"/>
</dbReference>
<dbReference type="Proteomes" id="UP000724149">
    <property type="component" value="Unassembled WGS sequence"/>
</dbReference>
<dbReference type="PROSITE" id="PS51194">
    <property type="entry name" value="HELICASE_CTER"/>
    <property type="match status" value="1"/>
</dbReference>
<keyword evidence="2" id="KW-0378">Hydrolase</keyword>
<feature type="domain" description="Helicase C-terminal" evidence="7">
    <location>
        <begin position="409"/>
        <end position="588"/>
    </location>
</feature>
<protein>
    <submittedName>
        <fullName evidence="8">DEAD/DEAH box helicase</fullName>
    </submittedName>
</protein>
<dbReference type="PANTHER" id="PTHR10799">
    <property type="entry name" value="SNF2/RAD54 HELICASE FAMILY"/>
    <property type="match status" value="1"/>
</dbReference>
<dbReference type="CDD" id="cd18011">
    <property type="entry name" value="DEXDc_RapA"/>
    <property type="match status" value="1"/>
</dbReference>
<evidence type="ECO:0000313" key="8">
    <source>
        <dbReference type="EMBL" id="MBM6923384.1"/>
    </source>
</evidence>
<dbReference type="CDD" id="cd18793">
    <property type="entry name" value="SF2_C_SNF"/>
    <property type="match status" value="1"/>
</dbReference>
<dbReference type="SMART" id="SM00490">
    <property type="entry name" value="HELICc"/>
    <property type="match status" value="1"/>
</dbReference>
<evidence type="ECO:0000256" key="5">
    <source>
        <dbReference type="SAM" id="Coils"/>
    </source>
</evidence>
<dbReference type="InterPro" id="IPR014001">
    <property type="entry name" value="Helicase_ATP-bd"/>
</dbReference>
<dbReference type="InterPro" id="IPR057342">
    <property type="entry name" value="DEXDc_RapA"/>
</dbReference>
<dbReference type="Gene3D" id="3.40.50.300">
    <property type="entry name" value="P-loop containing nucleotide triphosphate hydrolases"/>
    <property type="match status" value="1"/>
</dbReference>
<keyword evidence="4" id="KW-0067">ATP-binding</keyword>
<evidence type="ECO:0000256" key="4">
    <source>
        <dbReference type="ARBA" id="ARBA00022840"/>
    </source>
</evidence>
<feature type="coiled-coil region" evidence="5">
    <location>
        <begin position="852"/>
        <end position="926"/>
    </location>
</feature>
<accession>A0ABS2GPA4</accession>
<dbReference type="SMART" id="SM00487">
    <property type="entry name" value="DEXDc"/>
    <property type="match status" value="1"/>
</dbReference>
<evidence type="ECO:0000313" key="9">
    <source>
        <dbReference type="Proteomes" id="UP000724149"/>
    </source>
</evidence>
<dbReference type="InterPro" id="IPR001650">
    <property type="entry name" value="Helicase_C-like"/>
</dbReference>
<evidence type="ECO:0000256" key="3">
    <source>
        <dbReference type="ARBA" id="ARBA00022806"/>
    </source>
</evidence>
<gene>
    <name evidence="8" type="ORF">H9X81_06740</name>
</gene>
<name>A0ABS2GPA4_9FIRM</name>